<dbReference type="Gene3D" id="3.30.1050.40">
    <property type="match status" value="1"/>
</dbReference>
<reference evidence="4" key="1">
    <citation type="submission" date="2016-10" db="EMBL/GenBank/DDBJ databases">
        <title>Frankia sp. NRRL B-16386 Genome sequencing.</title>
        <authorList>
            <person name="Ghodhbane-Gtari F."/>
            <person name="Swanson E."/>
            <person name="Gueddou A."/>
            <person name="Hezbri K."/>
            <person name="Ktari K."/>
            <person name="Nouioui I."/>
            <person name="Morris K."/>
            <person name="Simpson S."/>
            <person name="Abebe-Akele F."/>
            <person name="Thomas K."/>
            <person name="Gtari M."/>
            <person name="Tisa L.S."/>
        </authorList>
    </citation>
    <scope>NUCLEOTIDE SEQUENCE [LARGE SCALE GENOMIC DNA]</scope>
    <source>
        <strain evidence="4">NRRL B-16386</strain>
    </source>
</reference>
<gene>
    <name evidence="3" type="ORF">BL253_29515</name>
</gene>
<evidence type="ECO:0000259" key="1">
    <source>
        <dbReference type="Pfam" id="PF11716"/>
    </source>
</evidence>
<feature type="domain" description="Mycothiol-dependent maleylpyruvate isomerase metal-binding" evidence="1">
    <location>
        <begin position="18"/>
        <end position="183"/>
    </location>
</feature>
<dbReference type="AlphaFoldDB" id="A0A1V2I584"/>
<dbReference type="EMBL" id="MOMC01000068">
    <property type="protein sequence ID" value="ONH24762.1"/>
    <property type="molecule type" value="Genomic_DNA"/>
</dbReference>
<proteinExistence type="predicted"/>
<keyword evidence="4" id="KW-1185">Reference proteome</keyword>
<evidence type="ECO:0000313" key="4">
    <source>
        <dbReference type="Proteomes" id="UP000188929"/>
    </source>
</evidence>
<dbReference type="SUPFAM" id="SSF109854">
    <property type="entry name" value="DinB/YfiT-like putative metalloenzymes"/>
    <property type="match status" value="1"/>
</dbReference>
<evidence type="ECO:0008006" key="5">
    <source>
        <dbReference type="Google" id="ProtNLM"/>
    </source>
</evidence>
<dbReference type="InterPro" id="IPR024344">
    <property type="entry name" value="MDMPI_metal-binding"/>
</dbReference>
<feature type="domain" description="Bacterial SCP orthologue" evidence="2">
    <location>
        <begin position="188"/>
        <end position="280"/>
    </location>
</feature>
<comment type="caution">
    <text evidence="3">The sequence shown here is derived from an EMBL/GenBank/DDBJ whole genome shotgun (WGS) entry which is preliminary data.</text>
</comment>
<dbReference type="InterPro" id="IPR041629">
    <property type="entry name" value="SCP_3"/>
</dbReference>
<dbReference type="Pfam" id="PF11716">
    <property type="entry name" value="MDMPI_N"/>
    <property type="match status" value="1"/>
</dbReference>
<evidence type="ECO:0000313" key="3">
    <source>
        <dbReference type="EMBL" id="ONH24762.1"/>
    </source>
</evidence>
<dbReference type="OrthoDB" id="8481083at2"/>
<dbReference type="STRING" id="1834516.BL253_29515"/>
<accession>A0A1V2I584</accession>
<organism evidence="3 4">
    <name type="scientific">Pseudofrankia asymbiotica</name>
    <dbReference type="NCBI Taxonomy" id="1834516"/>
    <lineage>
        <taxon>Bacteria</taxon>
        <taxon>Bacillati</taxon>
        <taxon>Actinomycetota</taxon>
        <taxon>Actinomycetes</taxon>
        <taxon>Frankiales</taxon>
        <taxon>Frankiaceae</taxon>
        <taxon>Pseudofrankia</taxon>
    </lineage>
</organism>
<protein>
    <recommendedName>
        <fullName evidence="5">Mycothiol-dependent maleylpyruvate isomerase metal-binding domain-containing protein</fullName>
    </recommendedName>
</protein>
<dbReference type="InterPro" id="IPR034660">
    <property type="entry name" value="DinB/YfiT-like"/>
</dbReference>
<dbReference type="Pfam" id="PF17844">
    <property type="entry name" value="SCP_3"/>
    <property type="match status" value="1"/>
</dbReference>
<dbReference type="InterPro" id="IPR017517">
    <property type="entry name" value="Maleyloyr_isom"/>
</dbReference>
<dbReference type="GO" id="GO:0046872">
    <property type="term" value="F:metal ion binding"/>
    <property type="evidence" value="ECO:0007669"/>
    <property type="project" value="InterPro"/>
</dbReference>
<dbReference type="Proteomes" id="UP000188929">
    <property type="component" value="Unassembled WGS sequence"/>
</dbReference>
<dbReference type="RefSeq" id="WP_076820670.1">
    <property type="nucleotide sequence ID" value="NZ_MOMC01000068.1"/>
</dbReference>
<evidence type="ECO:0000259" key="2">
    <source>
        <dbReference type="Pfam" id="PF17844"/>
    </source>
</evidence>
<dbReference type="NCBIfam" id="TIGR03083">
    <property type="entry name" value="maleylpyruvate isomerase family mycothiol-dependent enzyme"/>
    <property type="match status" value="1"/>
</dbReference>
<sequence length="281" mass="28744">MGRAGGRPDDPRLTEAFTRQWDLIVAGVDALDDARFAASSALPGWTTADLVAHCARSGGALARALIDTSPTPAAGAGAGRGEARASDASVANAVEYLGGVGARAEAIADTARSDAAGMSPHDLRSLLRSAVAASRGALMAATADQPSGQAAWDRVVTSPGGPIRLGDFVVTRCVEGVVHGLDLGLTPDREALRVVTRTLVDLLAARAPGRSVEVRVPPFAAAQVVEGPRHTRGTPPNVVEADPVAFVAVAAGRLDWSAALADGRVTASGERSDLRPYLPLL</sequence>
<name>A0A1V2I584_9ACTN</name>